<protein>
    <submittedName>
        <fullName evidence="2">GNAT family N-acetyltransferase</fullName>
    </submittedName>
</protein>
<dbReference type="PANTHER" id="PTHR43415">
    <property type="entry name" value="SPERMIDINE N(1)-ACETYLTRANSFERASE"/>
    <property type="match status" value="1"/>
</dbReference>
<name>A0A9D1PBI7_9FIRM</name>
<dbReference type="InterPro" id="IPR016181">
    <property type="entry name" value="Acyl_CoA_acyltransferase"/>
</dbReference>
<dbReference type="SUPFAM" id="SSF55729">
    <property type="entry name" value="Acyl-CoA N-acyltransferases (Nat)"/>
    <property type="match status" value="1"/>
</dbReference>
<reference evidence="2" key="1">
    <citation type="journal article" date="2021" name="PeerJ">
        <title>Extensive microbial diversity within the chicken gut microbiome revealed by metagenomics and culture.</title>
        <authorList>
            <person name="Gilroy R."/>
            <person name="Ravi A."/>
            <person name="Getino M."/>
            <person name="Pursley I."/>
            <person name="Horton D.L."/>
            <person name="Alikhan N.F."/>
            <person name="Baker D."/>
            <person name="Gharbi K."/>
            <person name="Hall N."/>
            <person name="Watson M."/>
            <person name="Adriaenssens E.M."/>
            <person name="Foster-Nyarko E."/>
            <person name="Jarju S."/>
            <person name="Secka A."/>
            <person name="Antonio M."/>
            <person name="Oren A."/>
            <person name="Chaudhuri R.R."/>
            <person name="La Ragione R."/>
            <person name="Hildebrand F."/>
            <person name="Pallen M.J."/>
        </authorList>
    </citation>
    <scope>NUCLEOTIDE SEQUENCE</scope>
    <source>
        <strain evidence="2">CHK195-9823</strain>
    </source>
</reference>
<evidence type="ECO:0000313" key="3">
    <source>
        <dbReference type="Proteomes" id="UP000886814"/>
    </source>
</evidence>
<feature type="domain" description="N-acetyltransferase" evidence="1">
    <location>
        <begin position="10"/>
        <end position="175"/>
    </location>
</feature>
<evidence type="ECO:0000313" key="2">
    <source>
        <dbReference type="EMBL" id="HIV37735.1"/>
    </source>
</evidence>
<organism evidence="2 3">
    <name type="scientific">Candidatus Blautia stercorigallinarum</name>
    <dbReference type="NCBI Taxonomy" id="2838501"/>
    <lineage>
        <taxon>Bacteria</taxon>
        <taxon>Bacillati</taxon>
        <taxon>Bacillota</taxon>
        <taxon>Clostridia</taxon>
        <taxon>Lachnospirales</taxon>
        <taxon>Lachnospiraceae</taxon>
        <taxon>Blautia</taxon>
    </lineage>
</organism>
<accession>A0A9D1PBI7</accession>
<gene>
    <name evidence="2" type="ORF">H9747_01845</name>
</gene>
<dbReference type="PROSITE" id="PS51186">
    <property type="entry name" value="GNAT"/>
    <property type="match status" value="1"/>
</dbReference>
<dbReference type="Pfam" id="PF13302">
    <property type="entry name" value="Acetyltransf_3"/>
    <property type="match status" value="1"/>
</dbReference>
<dbReference type="GO" id="GO:0016747">
    <property type="term" value="F:acyltransferase activity, transferring groups other than amino-acyl groups"/>
    <property type="evidence" value="ECO:0007669"/>
    <property type="project" value="InterPro"/>
</dbReference>
<comment type="caution">
    <text evidence="2">The sequence shown here is derived from an EMBL/GenBank/DDBJ whole genome shotgun (WGS) entry which is preliminary data.</text>
</comment>
<dbReference type="PANTHER" id="PTHR43415:SF3">
    <property type="entry name" value="GNAT-FAMILY ACETYLTRANSFERASE"/>
    <property type="match status" value="1"/>
</dbReference>
<reference evidence="2" key="2">
    <citation type="submission" date="2021-04" db="EMBL/GenBank/DDBJ databases">
        <authorList>
            <person name="Gilroy R."/>
        </authorList>
    </citation>
    <scope>NUCLEOTIDE SEQUENCE</scope>
    <source>
        <strain evidence="2">CHK195-9823</strain>
    </source>
</reference>
<dbReference type="InterPro" id="IPR000182">
    <property type="entry name" value="GNAT_dom"/>
</dbReference>
<dbReference type="EMBL" id="DXIQ01000010">
    <property type="protein sequence ID" value="HIV37735.1"/>
    <property type="molecule type" value="Genomic_DNA"/>
</dbReference>
<proteinExistence type="predicted"/>
<dbReference type="Gene3D" id="3.40.630.30">
    <property type="match status" value="1"/>
</dbReference>
<dbReference type="AlphaFoldDB" id="A0A9D1PBI7"/>
<sequence>MNQVYEKDGYILRLARKEDAEEYYENNFQPFDPETARLTGSRTDFTHDEVVGFLKKCIDDKDRYDFLIFSPQGKIIGESVLNEIDRELRKANFRIAVFHPQDCGRGIGSWAIKSTLDFAFRELKLHRVELDVFSFNPRAIRAYEKAGFRREGVLRDAVKDGDKYGDDILMAILEEEWE</sequence>
<evidence type="ECO:0000259" key="1">
    <source>
        <dbReference type="PROSITE" id="PS51186"/>
    </source>
</evidence>
<dbReference type="Proteomes" id="UP000886814">
    <property type="component" value="Unassembled WGS sequence"/>
</dbReference>